<evidence type="ECO:0000313" key="2">
    <source>
        <dbReference type="EMBL" id="QDU83964.1"/>
    </source>
</evidence>
<accession>A0A518CXL9</accession>
<dbReference type="AlphaFoldDB" id="A0A518CXL9"/>
<gene>
    <name evidence="2" type="ORF">Pla163_10650</name>
</gene>
<organism evidence="2 3">
    <name type="scientific">Rohdeia mirabilis</name>
    <dbReference type="NCBI Taxonomy" id="2528008"/>
    <lineage>
        <taxon>Bacteria</taxon>
        <taxon>Pseudomonadati</taxon>
        <taxon>Planctomycetota</taxon>
        <taxon>Planctomycetia</taxon>
        <taxon>Planctomycetia incertae sedis</taxon>
        <taxon>Rohdeia</taxon>
    </lineage>
</organism>
<proteinExistence type="predicted"/>
<evidence type="ECO:0000256" key="1">
    <source>
        <dbReference type="SAM" id="MobiDB-lite"/>
    </source>
</evidence>
<feature type="compositionally biased region" description="Polar residues" evidence="1">
    <location>
        <begin position="13"/>
        <end position="23"/>
    </location>
</feature>
<keyword evidence="3" id="KW-1185">Reference proteome</keyword>
<protein>
    <submittedName>
        <fullName evidence="2">Uncharacterized protein</fullName>
    </submittedName>
</protein>
<evidence type="ECO:0000313" key="3">
    <source>
        <dbReference type="Proteomes" id="UP000319342"/>
    </source>
</evidence>
<dbReference type="RefSeq" id="WP_145184635.1">
    <property type="nucleotide sequence ID" value="NZ_CP036290.1"/>
</dbReference>
<sequence>MTTEVVPGGFATRPSQVPNTAASSSIEPCGRGLGAALGWATACTIVLALAATSSCSTPDRAAATLRTEDTAASATFGGSMVTITEDVDADTLVVDAGQTLVVAHGVVLRATERMDVRGSIVAAPRSDARDGGSFSLVCDGPIHVDVGGLVASGDGTSGDLARDGGTDGGRGGVVAIECPVLVVDGEVRGGRGGDGGDGGSGGTGGNVHLTTIDVWCTIPSAERSGVQIAAGAGGDGGTAVRGLPSPSGGRGGSNSRAEPSSSQLAAWGLPGDDPEAVTHYLLEAGFTW</sequence>
<feature type="region of interest" description="Disordered" evidence="1">
    <location>
        <begin position="1"/>
        <end position="23"/>
    </location>
</feature>
<feature type="region of interest" description="Disordered" evidence="1">
    <location>
        <begin position="228"/>
        <end position="270"/>
    </location>
</feature>
<reference evidence="2 3" key="1">
    <citation type="submission" date="2019-02" db="EMBL/GenBank/DDBJ databases">
        <title>Deep-cultivation of Planctomycetes and their phenomic and genomic characterization uncovers novel biology.</title>
        <authorList>
            <person name="Wiegand S."/>
            <person name="Jogler M."/>
            <person name="Boedeker C."/>
            <person name="Pinto D."/>
            <person name="Vollmers J."/>
            <person name="Rivas-Marin E."/>
            <person name="Kohn T."/>
            <person name="Peeters S.H."/>
            <person name="Heuer A."/>
            <person name="Rast P."/>
            <person name="Oberbeckmann S."/>
            <person name="Bunk B."/>
            <person name="Jeske O."/>
            <person name="Meyerdierks A."/>
            <person name="Storesund J.E."/>
            <person name="Kallscheuer N."/>
            <person name="Luecker S."/>
            <person name="Lage O.M."/>
            <person name="Pohl T."/>
            <person name="Merkel B.J."/>
            <person name="Hornburger P."/>
            <person name="Mueller R.-W."/>
            <person name="Bruemmer F."/>
            <person name="Labrenz M."/>
            <person name="Spormann A.M."/>
            <person name="Op den Camp H."/>
            <person name="Overmann J."/>
            <person name="Amann R."/>
            <person name="Jetten M.S.M."/>
            <person name="Mascher T."/>
            <person name="Medema M.H."/>
            <person name="Devos D.P."/>
            <person name="Kaster A.-K."/>
            <person name="Ovreas L."/>
            <person name="Rohde M."/>
            <person name="Galperin M.Y."/>
            <person name="Jogler C."/>
        </authorList>
    </citation>
    <scope>NUCLEOTIDE SEQUENCE [LARGE SCALE GENOMIC DNA]</scope>
    <source>
        <strain evidence="2 3">Pla163</strain>
    </source>
</reference>
<dbReference type="EMBL" id="CP036290">
    <property type="protein sequence ID" value="QDU83964.1"/>
    <property type="molecule type" value="Genomic_DNA"/>
</dbReference>
<dbReference type="Proteomes" id="UP000319342">
    <property type="component" value="Chromosome"/>
</dbReference>
<name>A0A518CXL9_9BACT</name>